<accession>A0A844ZZ23</accession>
<reference evidence="12 13" key="1">
    <citation type="submission" date="2019-12" db="EMBL/GenBank/DDBJ databases">
        <title>Genomic-based taxomic classification of the family Erythrobacteraceae.</title>
        <authorList>
            <person name="Xu L."/>
        </authorList>
    </citation>
    <scope>NUCLEOTIDE SEQUENCE [LARGE SCALE GENOMIC DNA]</scope>
    <source>
        <strain evidence="12 13">RC4-10-4</strain>
    </source>
</reference>
<dbReference type="InterPro" id="IPR034746">
    <property type="entry name" value="POTRA"/>
</dbReference>
<evidence type="ECO:0000256" key="1">
    <source>
        <dbReference type="ARBA" id="ARBA00004370"/>
    </source>
</evidence>
<comment type="caution">
    <text evidence="12">The sequence shown here is derived from an EMBL/GenBank/DDBJ whole genome shotgun (WGS) entry which is preliminary data.</text>
</comment>
<dbReference type="PANTHER" id="PTHR35851">
    <property type="entry name" value="CELL DIVISION PROTEIN FTSQ"/>
    <property type="match status" value="1"/>
</dbReference>
<keyword evidence="13" id="KW-1185">Reference proteome</keyword>
<organism evidence="12 13">
    <name type="scientific">Aurantiacibacter arachoides</name>
    <dbReference type="NCBI Taxonomy" id="1850444"/>
    <lineage>
        <taxon>Bacteria</taxon>
        <taxon>Pseudomonadati</taxon>
        <taxon>Pseudomonadota</taxon>
        <taxon>Alphaproteobacteria</taxon>
        <taxon>Sphingomonadales</taxon>
        <taxon>Erythrobacteraceae</taxon>
        <taxon>Aurantiacibacter</taxon>
    </lineage>
</organism>
<dbReference type="InterPro" id="IPR026579">
    <property type="entry name" value="FtsQ"/>
</dbReference>
<evidence type="ECO:0000256" key="10">
    <source>
        <dbReference type="SAM" id="MobiDB-lite"/>
    </source>
</evidence>
<dbReference type="Proteomes" id="UP000460626">
    <property type="component" value="Unassembled WGS sequence"/>
</dbReference>
<evidence type="ECO:0000256" key="7">
    <source>
        <dbReference type="ARBA" id="ARBA00023136"/>
    </source>
</evidence>
<evidence type="ECO:0000256" key="3">
    <source>
        <dbReference type="ARBA" id="ARBA00022519"/>
    </source>
</evidence>
<dbReference type="OrthoDB" id="9783091at2"/>
<protein>
    <recommendedName>
        <fullName evidence="9">Cell division protein FtsQ</fullName>
    </recommendedName>
</protein>
<keyword evidence="2 9" id="KW-1003">Cell membrane</keyword>
<dbReference type="InterPro" id="IPR005548">
    <property type="entry name" value="Cell_div_FtsQ/DivIB_C"/>
</dbReference>
<feature type="domain" description="POTRA" evidence="11">
    <location>
        <begin position="92"/>
        <end position="160"/>
    </location>
</feature>
<dbReference type="PANTHER" id="PTHR35851:SF1">
    <property type="entry name" value="CELL DIVISION PROTEIN FTSQ"/>
    <property type="match status" value="1"/>
</dbReference>
<sequence length="303" mass="32647">MARKVTRKQTGVRRQARAQGTRRRVAGARSRGRSLFGSALALLPFTEDQLQKAFVVLILGGALVLALFVAQLSGATAALSERAGAAAANAGFKVRYVQPSGVERMNVATIYERALGQQDLAMTHVDLDGLRAQLLTLPWVADARVSRQLPATLRVDIVERQPHAVLARADRLMLIDGAGVELEPISRDEAGEYMVIEGPGAQDRVEDLTRLLDAAPALQSQVKGAEWVGNRRWNLTFATDQRLALPEGKDRAAAAFISFAQADGVHRLIGGSATAFDMRNAPRMYMTVPDRATAQEVALGGEG</sequence>
<evidence type="ECO:0000259" key="11">
    <source>
        <dbReference type="PROSITE" id="PS51779"/>
    </source>
</evidence>
<comment type="subcellular location">
    <subcellularLocation>
        <location evidence="9">Cell inner membrane</location>
        <topology evidence="9">Single-pass type II membrane protein</topology>
    </subcellularLocation>
    <subcellularLocation>
        <location evidence="1">Membrane</location>
    </subcellularLocation>
    <text evidence="9">Localizes to the division septum.</text>
</comment>
<gene>
    <name evidence="9" type="primary">ftsQ</name>
    <name evidence="12" type="ORF">GRI62_02570</name>
</gene>
<evidence type="ECO:0000256" key="8">
    <source>
        <dbReference type="ARBA" id="ARBA00023306"/>
    </source>
</evidence>
<dbReference type="GO" id="GO:0090529">
    <property type="term" value="P:cell septum assembly"/>
    <property type="evidence" value="ECO:0007669"/>
    <property type="project" value="InterPro"/>
</dbReference>
<dbReference type="PROSITE" id="PS51779">
    <property type="entry name" value="POTRA"/>
    <property type="match status" value="1"/>
</dbReference>
<feature type="transmembrane region" description="Helical" evidence="9">
    <location>
        <begin position="53"/>
        <end position="72"/>
    </location>
</feature>
<evidence type="ECO:0000256" key="2">
    <source>
        <dbReference type="ARBA" id="ARBA00022475"/>
    </source>
</evidence>
<dbReference type="RefSeq" id="WP_131451865.1">
    <property type="nucleotide sequence ID" value="NZ_BMJK01000001.1"/>
</dbReference>
<evidence type="ECO:0000313" key="13">
    <source>
        <dbReference type="Proteomes" id="UP000460626"/>
    </source>
</evidence>
<proteinExistence type="inferred from homology"/>
<evidence type="ECO:0000313" key="12">
    <source>
        <dbReference type="EMBL" id="MXO92490.1"/>
    </source>
</evidence>
<feature type="region of interest" description="Disordered" evidence="10">
    <location>
        <begin position="1"/>
        <end position="29"/>
    </location>
</feature>
<keyword evidence="3 9" id="KW-0997">Cell inner membrane</keyword>
<dbReference type="InterPro" id="IPR013685">
    <property type="entry name" value="POTRA_FtsQ_type"/>
</dbReference>
<dbReference type="Pfam" id="PF03799">
    <property type="entry name" value="FtsQ_DivIB_C"/>
    <property type="match status" value="1"/>
</dbReference>
<dbReference type="EMBL" id="WTYH01000001">
    <property type="protein sequence ID" value="MXO92490.1"/>
    <property type="molecule type" value="Genomic_DNA"/>
</dbReference>
<keyword evidence="4 9" id="KW-0132">Cell division</keyword>
<keyword evidence="5 9" id="KW-0812">Transmembrane</keyword>
<keyword evidence="8 9" id="KW-0131">Cell cycle</keyword>
<dbReference type="GO" id="GO:0032153">
    <property type="term" value="C:cell division site"/>
    <property type="evidence" value="ECO:0007669"/>
    <property type="project" value="UniProtKB-UniRule"/>
</dbReference>
<comment type="function">
    <text evidence="9">Essential cell division protein.</text>
</comment>
<evidence type="ECO:0000256" key="5">
    <source>
        <dbReference type="ARBA" id="ARBA00022692"/>
    </source>
</evidence>
<dbReference type="HAMAP" id="MF_00911">
    <property type="entry name" value="FtsQ_subfam"/>
    <property type="match status" value="1"/>
</dbReference>
<keyword evidence="6 9" id="KW-1133">Transmembrane helix</keyword>
<comment type="similarity">
    <text evidence="9">Belongs to the FtsQ/DivIB family. FtsQ subfamily.</text>
</comment>
<dbReference type="GO" id="GO:0043093">
    <property type="term" value="P:FtsZ-dependent cytokinesis"/>
    <property type="evidence" value="ECO:0007669"/>
    <property type="project" value="UniProtKB-UniRule"/>
</dbReference>
<keyword evidence="7 9" id="KW-0472">Membrane</keyword>
<evidence type="ECO:0000256" key="9">
    <source>
        <dbReference type="HAMAP-Rule" id="MF_00911"/>
    </source>
</evidence>
<evidence type="ECO:0000256" key="4">
    <source>
        <dbReference type="ARBA" id="ARBA00022618"/>
    </source>
</evidence>
<evidence type="ECO:0000256" key="6">
    <source>
        <dbReference type="ARBA" id="ARBA00022989"/>
    </source>
</evidence>
<dbReference type="AlphaFoldDB" id="A0A844ZZ23"/>
<dbReference type="GO" id="GO:0005886">
    <property type="term" value="C:plasma membrane"/>
    <property type="evidence" value="ECO:0007669"/>
    <property type="project" value="UniProtKB-SubCell"/>
</dbReference>
<dbReference type="Gene3D" id="3.10.20.310">
    <property type="entry name" value="membrane protein fhac"/>
    <property type="match status" value="1"/>
</dbReference>
<name>A0A844ZZ23_9SPHN</name>
<dbReference type="Pfam" id="PF08478">
    <property type="entry name" value="POTRA_1"/>
    <property type="match status" value="1"/>
</dbReference>